<dbReference type="GO" id="GO:0000160">
    <property type="term" value="P:phosphorelay signal transduction system"/>
    <property type="evidence" value="ECO:0007669"/>
    <property type="project" value="InterPro"/>
</dbReference>
<gene>
    <name evidence="4" type="ORF">BE18_44040</name>
</gene>
<dbReference type="Pfam" id="PF00072">
    <property type="entry name" value="Response_reg"/>
    <property type="match status" value="1"/>
</dbReference>
<dbReference type="SUPFAM" id="SSF52172">
    <property type="entry name" value="CheY-like"/>
    <property type="match status" value="1"/>
</dbReference>
<protein>
    <recommendedName>
        <fullName evidence="3">Response regulatory domain-containing protein</fullName>
    </recommendedName>
</protein>
<dbReference type="PANTHER" id="PTHR44591:SF3">
    <property type="entry name" value="RESPONSE REGULATORY DOMAIN-CONTAINING PROTEIN"/>
    <property type="match status" value="1"/>
</dbReference>
<feature type="modified residue" description="4-aspartylphosphate" evidence="2">
    <location>
        <position position="63"/>
    </location>
</feature>
<dbReference type="AlphaFoldDB" id="A0A150R6P8"/>
<sequence>MNADLSELQGSGHRVLVIDDEEDIRDTLDVFLSSEGYEVATAESGEAAVQKAQREPFDLAITDLRMPGMGGDETVAALKRLDPYLPIIVVTGYASDESVVRCSKAGAFRIVSKPVQLDALLLLVQAALGRARV</sequence>
<dbReference type="CDD" id="cd00156">
    <property type="entry name" value="REC"/>
    <property type="match status" value="1"/>
</dbReference>
<organism evidence="4 5">
    <name type="scientific">Sorangium cellulosum</name>
    <name type="common">Polyangium cellulosum</name>
    <dbReference type="NCBI Taxonomy" id="56"/>
    <lineage>
        <taxon>Bacteria</taxon>
        <taxon>Pseudomonadati</taxon>
        <taxon>Myxococcota</taxon>
        <taxon>Polyangia</taxon>
        <taxon>Polyangiales</taxon>
        <taxon>Polyangiaceae</taxon>
        <taxon>Sorangium</taxon>
    </lineage>
</organism>
<dbReference type="InterPro" id="IPR050595">
    <property type="entry name" value="Bact_response_regulator"/>
</dbReference>
<proteinExistence type="predicted"/>
<evidence type="ECO:0000256" key="1">
    <source>
        <dbReference type="ARBA" id="ARBA00022553"/>
    </source>
</evidence>
<evidence type="ECO:0000256" key="2">
    <source>
        <dbReference type="PROSITE-ProRule" id="PRU00169"/>
    </source>
</evidence>
<evidence type="ECO:0000259" key="3">
    <source>
        <dbReference type="PROSITE" id="PS50110"/>
    </source>
</evidence>
<feature type="domain" description="Response regulatory" evidence="3">
    <location>
        <begin position="14"/>
        <end position="128"/>
    </location>
</feature>
<dbReference type="SMART" id="SM00448">
    <property type="entry name" value="REC"/>
    <property type="match status" value="1"/>
</dbReference>
<evidence type="ECO:0000313" key="5">
    <source>
        <dbReference type="Proteomes" id="UP000075515"/>
    </source>
</evidence>
<dbReference type="EMBL" id="JEMC01004098">
    <property type="protein sequence ID" value="KYF75920.1"/>
    <property type="molecule type" value="Genomic_DNA"/>
</dbReference>
<dbReference type="PROSITE" id="PS50110">
    <property type="entry name" value="RESPONSE_REGULATORY"/>
    <property type="match status" value="1"/>
</dbReference>
<dbReference type="PANTHER" id="PTHR44591">
    <property type="entry name" value="STRESS RESPONSE REGULATOR PROTEIN 1"/>
    <property type="match status" value="1"/>
</dbReference>
<dbReference type="Proteomes" id="UP000075515">
    <property type="component" value="Unassembled WGS sequence"/>
</dbReference>
<evidence type="ECO:0000313" key="4">
    <source>
        <dbReference type="EMBL" id="KYF75920.1"/>
    </source>
</evidence>
<reference evidence="4 5" key="1">
    <citation type="submission" date="2014-02" db="EMBL/GenBank/DDBJ databases">
        <title>The small core and large imbalanced accessory genome model reveals a collaborative survival strategy of Sorangium cellulosum strains in nature.</title>
        <authorList>
            <person name="Han K."/>
            <person name="Peng R."/>
            <person name="Blom J."/>
            <person name="Li Y.-Z."/>
        </authorList>
    </citation>
    <scope>NUCLEOTIDE SEQUENCE [LARGE SCALE GENOMIC DNA]</scope>
    <source>
        <strain evidence="4 5">So0149</strain>
    </source>
</reference>
<dbReference type="InterPro" id="IPR011006">
    <property type="entry name" value="CheY-like_superfamily"/>
</dbReference>
<dbReference type="InterPro" id="IPR001789">
    <property type="entry name" value="Sig_transdc_resp-reg_receiver"/>
</dbReference>
<comment type="caution">
    <text evidence="4">The sequence shown here is derived from an EMBL/GenBank/DDBJ whole genome shotgun (WGS) entry which is preliminary data.</text>
</comment>
<dbReference type="Gene3D" id="3.40.50.2300">
    <property type="match status" value="1"/>
</dbReference>
<keyword evidence="1 2" id="KW-0597">Phosphoprotein</keyword>
<accession>A0A150R6P8</accession>
<name>A0A150R6P8_SORCE</name>